<dbReference type="InterPro" id="IPR046342">
    <property type="entry name" value="CBS_dom_sf"/>
</dbReference>
<feature type="transmembrane region" description="Helical" evidence="11">
    <location>
        <begin position="327"/>
        <end position="353"/>
    </location>
</feature>
<dbReference type="Gene3D" id="3.10.580.10">
    <property type="entry name" value="CBS-domain"/>
    <property type="match status" value="1"/>
</dbReference>
<organism evidence="13 14">
    <name type="scientific">Geotrypetes seraphini</name>
    <name type="common">Gaboon caecilian</name>
    <name type="synonym">Caecilia seraphini</name>
    <dbReference type="NCBI Taxonomy" id="260995"/>
    <lineage>
        <taxon>Eukaryota</taxon>
        <taxon>Metazoa</taxon>
        <taxon>Chordata</taxon>
        <taxon>Craniata</taxon>
        <taxon>Vertebrata</taxon>
        <taxon>Euteleostomi</taxon>
        <taxon>Amphibia</taxon>
        <taxon>Gymnophiona</taxon>
        <taxon>Geotrypetes</taxon>
    </lineage>
</organism>
<dbReference type="InterPro" id="IPR000644">
    <property type="entry name" value="CBS_dom"/>
</dbReference>
<dbReference type="InParanoid" id="A0A6P8Q2I4"/>
<feature type="transmembrane region" description="Helical" evidence="11">
    <location>
        <begin position="483"/>
        <end position="504"/>
    </location>
</feature>
<dbReference type="SUPFAM" id="SSF81340">
    <property type="entry name" value="Clc chloride channel"/>
    <property type="match status" value="1"/>
</dbReference>
<proteinExistence type="inferred from homology"/>
<keyword evidence="9 11" id="KW-0868">Chloride</keyword>
<evidence type="ECO:0000259" key="12">
    <source>
        <dbReference type="PROSITE" id="PS51371"/>
    </source>
</evidence>
<dbReference type="AlphaFoldDB" id="A0A6P8Q2I4"/>
<evidence type="ECO:0000256" key="9">
    <source>
        <dbReference type="ARBA" id="ARBA00023214"/>
    </source>
</evidence>
<dbReference type="Gene3D" id="1.10.3080.10">
    <property type="entry name" value="Clc chloride channel"/>
    <property type="match status" value="1"/>
</dbReference>
<evidence type="ECO:0000256" key="10">
    <source>
        <dbReference type="PROSITE-ProRule" id="PRU00703"/>
    </source>
</evidence>
<comment type="similarity">
    <text evidence="11">Belongs to the chloride channel (TC 2.A.49) family.</text>
</comment>
<keyword evidence="7 10" id="KW-0129">CBS domain</keyword>
<dbReference type="CDD" id="cd04591">
    <property type="entry name" value="CBS_pair_voltage-gated_CLC_euk_bac"/>
    <property type="match status" value="1"/>
</dbReference>
<feature type="transmembrane region" description="Helical" evidence="11">
    <location>
        <begin position="88"/>
        <end position="109"/>
    </location>
</feature>
<comment type="subcellular location">
    <subcellularLocation>
        <location evidence="1 11">Membrane</location>
        <topology evidence="1 11">Multi-pass membrane protein</topology>
    </subcellularLocation>
</comment>
<dbReference type="PROSITE" id="PS51371">
    <property type="entry name" value="CBS"/>
    <property type="match status" value="1"/>
</dbReference>
<keyword evidence="13" id="KW-1185">Reference proteome</keyword>
<dbReference type="KEGG" id="gsh:117355639"/>
<feature type="transmembrane region" description="Helical" evidence="11">
    <location>
        <begin position="280"/>
        <end position="306"/>
    </location>
</feature>
<evidence type="ECO:0000256" key="11">
    <source>
        <dbReference type="RuleBase" id="RU361221"/>
    </source>
</evidence>
<dbReference type="SUPFAM" id="SSF54631">
    <property type="entry name" value="CBS-domain pair"/>
    <property type="match status" value="1"/>
</dbReference>
<feature type="transmembrane region" description="Helical" evidence="11">
    <location>
        <begin position="580"/>
        <end position="600"/>
    </location>
</feature>
<feature type="transmembrane region" description="Helical" evidence="11">
    <location>
        <begin position="548"/>
        <end position="574"/>
    </location>
</feature>
<keyword evidence="8 11" id="KW-0472">Membrane</keyword>
<keyword evidence="6 11" id="KW-0406">Ion transport</keyword>
<dbReference type="Pfam" id="PF00654">
    <property type="entry name" value="Voltage_CLC"/>
    <property type="match status" value="1"/>
</dbReference>
<dbReference type="GO" id="GO:0005254">
    <property type="term" value="F:chloride channel activity"/>
    <property type="evidence" value="ECO:0007669"/>
    <property type="project" value="UniProtKB-UniRule"/>
</dbReference>
<evidence type="ECO:0000256" key="8">
    <source>
        <dbReference type="ARBA" id="ARBA00023136"/>
    </source>
</evidence>
<dbReference type="OrthoDB" id="428525at2759"/>
<evidence type="ECO:0000256" key="6">
    <source>
        <dbReference type="ARBA" id="ARBA00023065"/>
    </source>
</evidence>
<evidence type="ECO:0000256" key="1">
    <source>
        <dbReference type="ARBA" id="ARBA00004141"/>
    </source>
</evidence>
<dbReference type="PANTHER" id="PTHR11689:SF89">
    <property type="entry name" value="CHLORIDE CHANNEL PROTEIN"/>
    <property type="match status" value="1"/>
</dbReference>
<keyword evidence="5 11" id="KW-1133">Transmembrane helix</keyword>
<dbReference type="GO" id="GO:0016020">
    <property type="term" value="C:membrane"/>
    <property type="evidence" value="ECO:0007669"/>
    <property type="project" value="UniProtKB-SubCell"/>
</dbReference>
<evidence type="ECO:0000313" key="13">
    <source>
        <dbReference type="Proteomes" id="UP000515159"/>
    </source>
</evidence>
<dbReference type="InterPro" id="IPR014743">
    <property type="entry name" value="Cl-channel_core"/>
</dbReference>
<name>A0A6P8Q2I4_GEOSA</name>
<accession>A0A6P8Q2I4</accession>
<evidence type="ECO:0000256" key="5">
    <source>
        <dbReference type="ARBA" id="ARBA00022989"/>
    </source>
</evidence>
<feature type="transmembrane region" description="Helical" evidence="11">
    <location>
        <begin position="129"/>
        <end position="155"/>
    </location>
</feature>
<dbReference type="Proteomes" id="UP000515159">
    <property type="component" value="Chromosome 2"/>
</dbReference>
<sequence>MFSLLFQRKTADNSEDQLLLDEDGPDLINSLDPRKWYKRRNTRKGNGFMEQEEVCLAAHESLDYWPSHNEPYKKWLQERPYRSDWVQWLLMGLIGMMVGTTGFFTHEIIHYLFHLKWELADAYIQNNDFYMTWICILGIGLAMIVVSSGLVVFFCPSSSPSGLPEVIGFLNGTAVDHIFNVKTFFGTFISCVLAVASGLFCGPEGPMVHMGAIIGFGLSQFESETLGFQLPFFTRFRNSADRRNFITAGAGAGIASVFRAPVGGLLFVLEEVASFWDIRLAWQTFFCCLMAAFTTDLLSTSFNGFLNRGHFGFFKAENRILFWVKNLLDMSVIAFIPTIIIGILGGLLGALFISINIKINAFRIKIFDAIERDFIRNLSKLLEALLILTATATVSVYIPYFFPCTPAVSLEDINSDNLFHSIPSNTSSLRDISEYNCPAGITWQDNNGIRQTNRTFNQAAALLVENGKRGIMLLFQRGTHEEFGYASLFTALSFYFLFSCWTAGTAVASGLVIPMLYTGALYGRIIGLLLMTIFGVEVEESPSWIDPGLFAAIGAASFFSGVSRLTISLTVIMVEITNDVQSILVIMVAVTVAKMIGDLFNSSLYSALLKLKSFPYLDSMPCVFHGKKLINLELFSASDVMTPHVRVLYLHQNIASLADLLINTNHCAFPVVYKPDQEHVEIFLGTITRSELCMLLMNDQIFYTSSDGEPFNSRPYLKYEEITVEKLPDVAQVTRLLDQYSTDPEYQKFFINLKPYLNKSAVAVQSQFSLHRTYIIFRTLGLRHLTVVNSRNQVVGMITRKDITTWRLVDKLGFCDSDEDPLD</sequence>
<evidence type="ECO:0000256" key="3">
    <source>
        <dbReference type="ARBA" id="ARBA00022692"/>
    </source>
</evidence>
<feature type="transmembrane region" description="Helical" evidence="11">
    <location>
        <begin position="245"/>
        <end position="268"/>
    </location>
</feature>
<protein>
    <recommendedName>
        <fullName evidence="11">Chloride channel protein</fullName>
    </recommendedName>
</protein>
<keyword evidence="3 11" id="KW-0812">Transmembrane</keyword>
<gene>
    <name evidence="14" type="primary">LOC117355639</name>
</gene>
<feature type="domain" description="CBS" evidence="12">
    <location>
        <begin position="757"/>
        <end position="817"/>
    </location>
</feature>
<reference evidence="14" key="1">
    <citation type="submission" date="2025-08" db="UniProtKB">
        <authorList>
            <consortium name="RefSeq"/>
        </authorList>
    </citation>
    <scope>IDENTIFICATION</scope>
</reference>
<dbReference type="InterPro" id="IPR001807">
    <property type="entry name" value="ClC"/>
</dbReference>
<evidence type="ECO:0000256" key="7">
    <source>
        <dbReference type="ARBA" id="ARBA00023122"/>
    </source>
</evidence>
<feature type="transmembrane region" description="Helical" evidence="11">
    <location>
        <begin position="516"/>
        <end position="536"/>
    </location>
</feature>
<keyword evidence="2 11" id="KW-0813">Transport</keyword>
<dbReference type="RefSeq" id="XP_033790399.1">
    <property type="nucleotide sequence ID" value="XM_033934508.1"/>
</dbReference>
<evidence type="ECO:0000256" key="2">
    <source>
        <dbReference type="ARBA" id="ARBA00022448"/>
    </source>
</evidence>
<dbReference type="InterPro" id="IPR051280">
    <property type="entry name" value="Cl-channel/antiporter"/>
</dbReference>
<dbReference type="Pfam" id="PF00571">
    <property type="entry name" value="CBS"/>
    <property type="match status" value="2"/>
</dbReference>
<evidence type="ECO:0000256" key="4">
    <source>
        <dbReference type="ARBA" id="ARBA00022737"/>
    </source>
</evidence>
<dbReference type="GeneID" id="117355639"/>
<evidence type="ECO:0000313" key="14">
    <source>
        <dbReference type="RefSeq" id="XP_033790399.1"/>
    </source>
</evidence>
<feature type="transmembrane region" description="Helical" evidence="11">
    <location>
        <begin position="381"/>
        <end position="402"/>
    </location>
</feature>
<dbReference type="PANTHER" id="PTHR11689">
    <property type="entry name" value="CHLORIDE CHANNEL PROTEIN CLC FAMILY MEMBER"/>
    <property type="match status" value="1"/>
</dbReference>
<dbReference type="PRINTS" id="PR00762">
    <property type="entry name" value="CLCHANNEL"/>
</dbReference>
<keyword evidence="4" id="KW-0677">Repeat</keyword>